<dbReference type="InterPro" id="IPR005835">
    <property type="entry name" value="NTP_transferase_dom"/>
</dbReference>
<dbReference type="NCBIfam" id="TIGR01549">
    <property type="entry name" value="HAD-SF-IA-v1"/>
    <property type="match status" value="1"/>
</dbReference>
<dbReference type="Pfam" id="PF00483">
    <property type="entry name" value="NTP_transferase"/>
    <property type="match status" value="1"/>
</dbReference>
<dbReference type="InterPro" id="IPR004446">
    <property type="entry name" value="Heptose_bisP_phosphatase"/>
</dbReference>
<dbReference type="eggNOG" id="COG0241">
    <property type="taxonomic scope" value="Bacteria"/>
</dbReference>
<feature type="domain" description="Nucleotidyl transferase" evidence="8">
    <location>
        <begin position="5"/>
        <end position="227"/>
    </location>
</feature>
<dbReference type="InterPro" id="IPR006543">
    <property type="entry name" value="Histidinol-phos"/>
</dbReference>
<evidence type="ECO:0000256" key="4">
    <source>
        <dbReference type="ARBA" id="ARBA00022723"/>
    </source>
</evidence>
<dbReference type="InterPro" id="IPR036412">
    <property type="entry name" value="HAD-like_sf"/>
</dbReference>
<dbReference type="PANTHER" id="PTHR42891">
    <property type="entry name" value="D-GLYCERO-BETA-D-MANNO-HEPTOSE-1,7-BISPHOSPHATE 7-PHOSPHATASE"/>
    <property type="match status" value="1"/>
</dbReference>
<dbReference type="AlphaFoldDB" id="B0T5A7"/>
<keyword evidence="6" id="KW-0119">Carbohydrate metabolism</keyword>
<name>B0T5A7_CAUSK</name>
<dbReference type="InterPro" id="IPR006439">
    <property type="entry name" value="HAD-SF_hydro_IA"/>
</dbReference>
<evidence type="ECO:0000259" key="8">
    <source>
        <dbReference type="Pfam" id="PF00483"/>
    </source>
</evidence>
<protein>
    <recommendedName>
        <fullName evidence="7">D,D-heptose 1,7-bisphosphate phosphatase</fullName>
    </recommendedName>
</protein>
<dbReference type="CDD" id="cd06915">
    <property type="entry name" value="NTP_transferase_WcbM_like"/>
    <property type="match status" value="1"/>
</dbReference>
<gene>
    <name evidence="9" type="ordered locus">Caul_4933</name>
</gene>
<evidence type="ECO:0000256" key="6">
    <source>
        <dbReference type="ARBA" id="ARBA00023277"/>
    </source>
</evidence>
<dbReference type="Gene3D" id="3.90.550.10">
    <property type="entry name" value="Spore Coat Polysaccharide Biosynthesis Protein SpsA, Chain A"/>
    <property type="match status" value="1"/>
</dbReference>
<evidence type="ECO:0000256" key="5">
    <source>
        <dbReference type="ARBA" id="ARBA00022801"/>
    </source>
</evidence>
<dbReference type="InterPro" id="IPR023214">
    <property type="entry name" value="HAD_sf"/>
</dbReference>
<comment type="subcellular location">
    <subcellularLocation>
        <location evidence="1">Cytoplasm</location>
    </subcellularLocation>
</comment>
<sequence length="401" mass="43731">MIRQAVILVGGRGTRLGVVAKDTPKPLLPIDGDRRFLDYLIENMARHGVREILLVAGHLGDQVAARYDGAELGGCRIAVVIEPEPAGTGGALVHVRDRLDPVFLMSNGDSYFDFNYLALTTVLRPDDMGALSLRWVPDARRYGAVEQRDGRIVNFREKDEGLSSGAWISGGVYLLRREVLGLIDHLPCSIEAEVFPILAKTGRLGCATFEGYFLDIGLPETLEQGRAELPQVRRRPAVLLDRDNTLNVDTGYTHRPQDLRWMPGAVEAVRAINDAGWLALVVTNQSGVGRGFYTEDQMRAFHEHMRNELAAAGAHIDAFYHCPYHADASVEAYRHDDHPSRKPNPGMLVAALKDWSVDAERSVMIGDQSSDVAAAAAAGVRGVRYEGGDLAAVVVKAMAGG</sequence>
<dbReference type="GO" id="GO:0005975">
    <property type="term" value="P:carbohydrate metabolic process"/>
    <property type="evidence" value="ECO:0007669"/>
    <property type="project" value="InterPro"/>
</dbReference>
<dbReference type="Pfam" id="PF13242">
    <property type="entry name" value="Hydrolase_like"/>
    <property type="match status" value="1"/>
</dbReference>
<dbReference type="GO" id="GO:0016791">
    <property type="term" value="F:phosphatase activity"/>
    <property type="evidence" value="ECO:0007669"/>
    <property type="project" value="InterPro"/>
</dbReference>
<organism evidence="9">
    <name type="scientific">Caulobacter sp. (strain K31)</name>
    <dbReference type="NCBI Taxonomy" id="366602"/>
    <lineage>
        <taxon>Bacteria</taxon>
        <taxon>Pseudomonadati</taxon>
        <taxon>Pseudomonadota</taxon>
        <taxon>Alphaproteobacteria</taxon>
        <taxon>Caulobacterales</taxon>
        <taxon>Caulobacteraceae</taxon>
        <taxon>Caulobacter</taxon>
    </lineage>
</organism>
<dbReference type="SUPFAM" id="SSF56784">
    <property type="entry name" value="HAD-like"/>
    <property type="match status" value="1"/>
</dbReference>
<evidence type="ECO:0000313" key="9">
    <source>
        <dbReference type="EMBL" id="ABZ74053.1"/>
    </source>
</evidence>
<dbReference type="SUPFAM" id="SSF53448">
    <property type="entry name" value="Nucleotide-diphospho-sugar transferases"/>
    <property type="match status" value="1"/>
</dbReference>
<dbReference type="InterPro" id="IPR006549">
    <property type="entry name" value="HAD-SF_hydro_IIIA"/>
</dbReference>
<accession>B0T5A7</accession>
<evidence type="ECO:0000256" key="7">
    <source>
        <dbReference type="ARBA" id="ARBA00031828"/>
    </source>
</evidence>
<dbReference type="KEGG" id="cak:Caul_4933"/>
<evidence type="ECO:0000256" key="2">
    <source>
        <dbReference type="ARBA" id="ARBA00005628"/>
    </source>
</evidence>
<dbReference type="NCBIfam" id="TIGR01662">
    <property type="entry name" value="HAD-SF-IIIA"/>
    <property type="match status" value="1"/>
</dbReference>
<evidence type="ECO:0000256" key="3">
    <source>
        <dbReference type="ARBA" id="ARBA00022490"/>
    </source>
</evidence>
<proteinExistence type="inferred from homology"/>
<dbReference type="CDD" id="cd07503">
    <property type="entry name" value="HAD_HisB-N"/>
    <property type="match status" value="1"/>
</dbReference>
<dbReference type="STRING" id="366602.Caul_4933"/>
<dbReference type="eggNOG" id="COG1208">
    <property type="taxonomic scope" value="Bacteria"/>
</dbReference>
<keyword evidence="4" id="KW-0479">Metal-binding</keyword>
<keyword evidence="3" id="KW-0963">Cytoplasm</keyword>
<dbReference type="Gene3D" id="3.40.50.1000">
    <property type="entry name" value="HAD superfamily/HAD-like"/>
    <property type="match status" value="1"/>
</dbReference>
<comment type="similarity">
    <text evidence="2">Belongs to the GmhB family.</text>
</comment>
<reference evidence="9" key="1">
    <citation type="submission" date="2008-01" db="EMBL/GenBank/DDBJ databases">
        <title>Complete sequence of chromosome of Caulobacter sp. K31.</title>
        <authorList>
            <consortium name="US DOE Joint Genome Institute"/>
            <person name="Copeland A."/>
            <person name="Lucas S."/>
            <person name="Lapidus A."/>
            <person name="Barry K."/>
            <person name="Glavina del Rio T."/>
            <person name="Dalin E."/>
            <person name="Tice H."/>
            <person name="Pitluck S."/>
            <person name="Bruce D."/>
            <person name="Goodwin L."/>
            <person name="Thompson L.S."/>
            <person name="Brettin T."/>
            <person name="Detter J.C."/>
            <person name="Han C."/>
            <person name="Schmutz J."/>
            <person name="Larimer F."/>
            <person name="Land M."/>
            <person name="Hauser L."/>
            <person name="Kyrpides N."/>
            <person name="Kim E."/>
            <person name="Stephens C."/>
            <person name="Richardson P."/>
        </authorList>
    </citation>
    <scope>NUCLEOTIDE SEQUENCE [LARGE SCALE GENOMIC DNA]</scope>
    <source>
        <strain evidence="9">K31</strain>
    </source>
</reference>
<evidence type="ECO:0000256" key="1">
    <source>
        <dbReference type="ARBA" id="ARBA00004496"/>
    </source>
</evidence>
<dbReference type="PANTHER" id="PTHR42891:SF1">
    <property type="entry name" value="D-GLYCERO-BETA-D-MANNO-HEPTOSE-1,7-BISPHOSPHATE 7-PHOSPHATASE"/>
    <property type="match status" value="1"/>
</dbReference>
<dbReference type="EMBL" id="CP000927">
    <property type="protein sequence ID" value="ABZ74053.1"/>
    <property type="molecule type" value="Genomic_DNA"/>
</dbReference>
<dbReference type="GO" id="GO:0046872">
    <property type="term" value="F:metal ion binding"/>
    <property type="evidence" value="ECO:0007669"/>
    <property type="project" value="UniProtKB-KW"/>
</dbReference>
<dbReference type="NCBIfam" id="TIGR01656">
    <property type="entry name" value="Histidinol-ppas"/>
    <property type="match status" value="1"/>
</dbReference>
<dbReference type="HOGENOM" id="CLU_028110_0_0_5"/>
<dbReference type="InterPro" id="IPR029044">
    <property type="entry name" value="Nucleotide-diphossugar_trans"/>
</dbReference>
<keyword evidence="5" id="KW-0378">Hydrolase</keyword>
<dbReference type="GO" id="GO:0005737">
    <property type="term" value="C:cytoplasm"/>
    <property type="evidence" value="ECO:0007669"/>
    <property type="project" value="UniProtKB-SubCell"/>
</dbReference>